<dbReference type="PANTHER" id="PTHR30251">
    <property type="entry name" value="PILUS ASSEMBLY CHAPERONE"/>
    <property type="match status" value="1"/>
</dbReference>
<feature type="signal peptide" evidence="6">
    <location>
        <begin position="1"/>
        <end position="23"/>
    </location>
</feature>
<feature type="chain" id="PRO_5044880626" evidence="6">
    <location>
        <begin position="24"/>
        <end position="232"/>
    </location>
</feature>
<evidence type="ECO:0000259" key="7">
    <source>
        <dbReference type="Pfam" id="PF00345"/>
    </source>
</evidence>
<evidence type="ECO:0000256" key="2">
    <source>
        <dbReference type="ARBA" id="ARBA00007399"/>
    </source>
</evidence>
<dbReference type="Proteomes" id="UP000512043">
    <property type="component" value="Chromosome"/>
</dbReference>
<keyword evidence="5" id="KW-0143">Chaperone</keyword>
<evidence type="ECO:0000256" key="1">
    <source>
        <dbReference type="ARBA" id="ARBA00004418"/>
    </source>
</evidence>
<protein>
    <submittedName>
        <fullName evidence="8">Fimbria/pilus periplasmic chaperone</fullName>
    </submittedName>
</protein>
<dbReference type="SUPFAM" id="SSF49354">
    <property type="entry name" value="PapD-like"/>
    <property type="match status" value="1"/>
</dbReference>
<dbReference type="Pfam" id="PF00345">
    <property type="entry name" value="PapD_N"/>
    <property type="match status" value="1"/>
</dbReference>
<dbReference type="InterPro" id="IPR008962">
    <property type="entry name" value="PapD-like_sf"/>
</dbReference>
<evidence type="ECO:0000256" key="3">
    <source>
        <dbReference type="ARBA" id="ARBA00022729"/>
    </source>
</evidence>
<dbReference type="InterPro" id="IPR050643">
    <property type="entry name" value="Periplasmic_pilus_chap"/>
</dbReference>
<feature type="domain" description="Pili assembly chaperone N-terminal" evidence="7">
    <location>
        <begin position="26"/>
        <end position="141"/>
    </location>
</feature>
<dbReference type="InterPro" id="IPR036316">
    <property type="entry name" value="Pili_assmbl_chap_C_dom_sf"/>
</dbReference>
<dbReference type="InterPro" id="IPR013783">
    <property type="entry name" value="Ig-like_fold"/>
</dbReference>
<evidence type="ECO:0000313" key="8">
    <source>
        <dbReference type="EMBL" id="QLY35730.1"/>
    </source>
</evidence>
<keyword evidence="4" id="KW-0574">Periplasm</keyword>
<gene>
    <name evidence="8" type="ORF">HV164_04020</name>
</gene>
<dbReference type="PRINTS" id="PR00969">
    <property type="entry name" value="CHAPERONPILI"/>
</dbReference>
<comment type="subcellular location">
    <subcellularLocation>
        <location evidence="1">Periplasm</location>
    </subcellularLocation>
</comment>
<accession>A0ABD7AUV1</accession>
<dbReference type="InterPro" id="IPR016147">
    <property type="entry name" value="Pili_assmbl_chaperone_N"/>
</dbReference>
<dbReference type="AlphaFoldDB" id="A0ABD7AUV1"/>
<organism evidence="8 9">
    <name type="scientific">Citrobacter freundii</name>
    <dbReference type="NCBI Taxonomy" id="546"/>
    <lineage>
        <taxon>Bacteria</taxon>
        <taxon>Pseudomonadati</taxon>
        <taxon>Pseudomonadota</taxon>
        <taxon>Gammaproteobacteria</taxon>
        <taxon>Enterobacterales</taxon>
        <taxon>Enterobacteriaceae</taxon>
        <taxon>Citrobacter</taxon>
        <taxon>Citrobacter freundii complex</taxon>
    </lineage>
</organism>
<dbReference type="InterPro" id="IPR001829">
    <property type="entry name" value="Pili_assmbl_chaperone_bac"/>
</dbReference>
<dbReference type="NCBIfam" id="NF007392">
    <property type="entry name" value="PRK09918.1"/>
    <property type="match status" value="1"/>
</dbReference>
<evidence type="ECO:0000256" key="5">
    <source>
        <dbReference type="ARBA" id="ARBA00023186"/>
    </source>
</evidence>
<keyword evidence="3 6" id="KW-0732">Signal</keyword>
<reference evidence="9" key="1">
    <citation type="submission" date="2020-06" db="EMBL/GenBank/DDBJ databases">
        <title>REHAB project genomes.</title>
        <authorList>
            <person name="Shaw L.P."/>
        </authorList>
    </citation>
    <scope>NUCLEOTIDE SEQUENCE [LARGE SCALE GENOMIC DNA]</scope>
    <source>
        <strain evidence="9">RHBSTW-00334</strain>
    </source>
</reference>
<dbReference type="GO" id="GO:0042597">
    <property type="term" value="C:periplasmic space"/>
    <property type="evidence" value="ECO:0007669"/>
    <property type="project" value="UniProtKB-SubCell"/>
</dbReference>
<dbReference type="EMBL" id="CP056597">
    <property type="protein sequence ID" value="QLY35730.1"/>
    <property type="molecule type" value="Genomic_DNA"/>
</dbReference>
<dbReference type="Gene3D" id="2.60.40.10">
    <property type="entry name" value="Immunoglobulins"/>
    <property type="match status" value="2"/>
</dbReference>
<evidence type="ECO:0000256" key="4">
    <source>
        <dbReference type="ARBA" id="ARBA00022764"/>
    </source>
</evidence>
<evidence type="ECO:0000256" key="6">
    <source>
        <dbReference type="SAM" id="SignalP"/>
    </source>
</evidence>
<dbReference type="RefSeq" id="WP_181540436.1">
    <property type="nucleotide sequence ID" value="NZ_CP056333.1"/>
</dbReference>
<name>A0ABD7AUV1_CITFR</name>
<dbReference type="PANTHER" id="PTHR30251:SF3">
    <property type="entry name" value="FIMBRIAL CHAPARONE PROTEIN"/>
    <property type="match status" value="1"/>
</dbReference>
<comment type="similarity">
    <text evidence="2">Belongs to the periplasmic pilus chaperone family.</text>
</comment>
<dbReference type="SUPFAM" id="SSF49584">
    <property type="entry name" value="Periplasmic chaperone C-domain"/>
    <property type="match status" value="1"/>
</dbReference>
<sequence length="232" mass="25462">MKYTLALPLLIALSVVNSPTAHATGMTPEFSVLLINAEDNGASMNVKNTDDKAALLYTTITDIAGLQNKNTKLIATQPIVRVEAGETQRVRFVLDTQTPFTVEQYKRVSFEGIQQSKPAGAKLITATIRQTIPVIIRPKNVPDYTTPWDKLVWKKAGNTLSVNNPSPYVVRLSQQISTVPSSSKGMLRNTWLLPGETETIKMDKGVTDSQVKISPASRFGIMVQDYVATITQ</sequence>
<evidence type="ECO:0000313" key="9">
    <source>
        <dbReference type="Proteomes" id="UP000512043"/>
    </source>
</evidence>
<proteinExistence type="inferred from homology"/>